<name>A0ABU5HYR5_9HYPH</name>
<keyword evidence="2" id="KW-1185">Reference proteome</keyword>
<dbReference type="EMBL" id="JAXLPB010000001">
    <property type="protein sequence ID" value="MDY8108257.1"/>
    <property type="molecule type" value="Genomic_DNA"/>
</dbReference>
<dbReference type="Proteomes" id="UP001294412">
    <property type="component" value="Unassembled WGS sequence"/>
</dbReference>
<gene>
    <name evidence="1" type="ORF">U0C82_03720</name>
</gene>
<dbReference type="RefSeq" id="WP_322185704.1">
    <property type="nucleotide sequence ID" value="NZ_JAXLPB010000001.1"/>
</dbReference>
<sequence length="89" mass="9730">MKSVRVVSEGGTSFQTKVFNGETGERIRGITEIDIRIVGCDFVRADIAFSAVEIDRLDAAPSFRMMDPATGEMKELAEITFADGSGWKP</sequence>
<reference evidence="1 2" key="1">
    <citation type="submission" date="2023-12" db="EMBL/GenBank/DDBJ databases">
        <title>Description of Novel Strain Fulvimarina sp. 2208YS6-2-32 isolated from Uroteuthis (Photololigo) edulis.</title>
        <authorList>
            <person name="Park J.-S."/>
        </authorList>
    </citation>
    <scope>NUCLEOTIDE SEQUENCE [LARGE SCALE GENOMIC DNA]</scope>
    <source>
        <strain evidence="1 2">2208YS6-2-32</strain>
    </source>
</reference>
<evidence type="ECO:0000313" key="2">
    <source>
        <dbReference type="Proteomes" id="UP001294412"/>
    </source>
</evidence>
<organism evidence="1 2">
    <name type="scientific">Fulvimarina uroteuthidis</name>
    <dbReference type="NCBI Taxonomy" id="3098149"/>
    <lineage>
        <taxon>Bacteria</taxon>
        <taxon>Pseudomonadati</taxon>
        <taxon>Pseudomonadota</taxon>
        <taxon>Alphaproteobacteria</taxon>
        <taxon>Hyphomicrobiales</taxon>
        <taxon>Aurantimonadaceae</taxon>
        <taxon>Fulvimarina</taxon>
    </lineage>
</organism>
<protein>
    <submittedName>
        <fullName evidence="1">Uncharacterized protein</fullName>
    </submittedName>
</protein>
<proteinExistence type="predicted"/>
<accession>A0ABU5HYR5</accession>
<evidence type="ECO:0000313" key="1">
    <source>
        <dbReference type="EMBL" id="MDY8108257.1"/>
    </source>
</evidence>
<comment type="caution">
    <text evidence="1">The sequence shown here is derived from an EMBL/GenBank/DDBJ whole genome shotgun (WGS) entry which is preliminary data.</text>
</comment>